<dbReference type="Pfam" id="PF00294">
    <property type="entry name" value="PfkB"/>
    <property type="match status" value="1"/>
</dbReference>
<dbReference type="InterPro" id="IPR011611">
    <property type="entry name" value="PfkB_dom"/>
</dbReference>
<dbReference type="Gene3D" id="3.40.1190.20">
    <property type="match status" value="1"/>
</dbReference>
<accession>A0A077MBZ8</accession>
<evidence type="ECO:0000313" key="4">
    <source>
        <dbReference type="Proteomes" id="UP000035720"/>
    </source>
</evidence>
<dbReference type="STRING" id="1193518.BN13_150074"/>
<keyword evidence="3" id="KW-0418">Kinase</keyword>
<name>A0A077MBZ8_9MICO</name>
<dbReference type="PANTHER" id="PTHR42774">
    <property type="entry name" value="PHOSPHOTRANSFERASE SYSTEM TRANSPORT PROTEIN"/>
    <property type="match status" value="1"/>
</dbReference>
<comment type="caution">
    <text evidence="3">The sequence shown here is derived from an EMBL/GenBank/DDBJ whole genome shotgun (WGS) entry which is preliminary data.</text>
</comment>
<keyword evidence="3" id="KW-0808">Transferase</keyword>
<dbReference type="Proteomes" id="UP000035720">
    <property type="component" value="Unassembled WGS sequence"/>
</dbReference>
<feature type="region of interest" description="Disordered" evidence="1">
    <location>
        <begin position="166"/>
        <end position="261"/>
    </location>
</feature>
<sequence>MTGPRVVCAGLLTVDLIHEVDRVPARNEKITGRAQRLEIGGPATNAARTAAALGADVLLVAPFGESPLTDFVRESLARNGVDWLDPAAKQPNPAPLSTVLVEPSGERSVISGGGMPIPPNWLPGNMLDGAAALLIDGHGGDLPAVMARAGGARGIRVLLDGGVTRRGWPIISPTSTSPSSRRTSPPRTARTPSLGRSATARVRPLGRPEGSQSRCATAIAGRKASPSPRPRRLSTPMAPGTSCTAPRWSEWRGRARHARRS</sequence>
<protein>
    <submittedName>
        <fullName evidence="3">Putative Sugar kinase, ribokinase</fullName>
    </submittedName>
</protein>
<organism evidence="3 4">
    <name type="scientific">Nostocoides jenkinsii Ben 74</name>
    <dbReference type="NCBI Taxonomy" id="1193518"/>
    <lineage>
        <taxon>Bacteria</taxon>
        <taxon>Bacillati</taxon>
        <taxon>Actinomycetota</taxon>
        <taxon>Actinomycetes</taxon>
        <taxon>Micrococcales</taxon>
        <taxon>Intrasporangiaceae</taxon>
        <taxon>Nostocoides</taxon>
    </lineage>
</organism>
<gene>
    <name evidence="3" type="ORF">BN13_150074</name>
</gene>
<reference evidence="3 4" key="1">
    <citation type="journal article" date="2013" name="ISME J.">
        <title>A metabolic model for members of the genus Tetrasphaera involved in enhanced biological phosphorus removal.</title>
        <authorList>
            <person name="Kristiansen R."/>
            <person name="Nguyen H.T.T."/>
            <person name="Saunders A.M."/>
            <person name="Nielsen J.L."/>
            <person name="Wimmer R."/>
            <person name="Le V.Q."/>
            <person name="McIlroy S.J."/>
            <person name="Petrovski S."/>
            <person name="Seviour R.J."/>
            <person name="Calteau A."/>
            <person name="Nielsen K.L."/>
            <person name="Nielsen P.H."/>
        </authorList>
    </citation>
    <scope>NUCLEOTIDE SEQUENCE [LARGE SCALE GENOMIC DNA]</scope>
    <source>
        <strain evidence="3 4">Ben 74</strain>
    </source>
</reference>
<dbReference type="GO" id="GO:0016301">
    <property type="term" value="F:kinase activity"/>
    <property type="evidence" value="ECO:0007669"/>
    <property type="project" value="UniProtKB-KW"/>
</dbReference>
<dbReference type="InterPro" id="IPR052562">
    <property type="entry name" value="Ketohexokinase-related"/>
</dbReference>
<dbReference type="InterPro" id="IPR029056">
    <property type="entry name" value="Ribokinase-like"/>
</dbReference>
<dbReference type="PANTHER" id="PTHR42774:SF3">
    <property type="entry name" value="KETOHEXOKINASE"/>
    <property type="match status" value="1"/>
</dbReference>
<proteinExistence type="predicted"/>
<evidence type="ECO:0000259" key="2">
    <source>
        <dbReference type="Pfam" id="PF00294"/>
    </source>
</evidence>
<feature type="domain" description="Carbohydrate kinase PfkB" evidence="2">
    <location>
        <begin position="5"/>
        <end position="111"/>
    </location>
</feature>
<evidence type="ECO:0000256" key="1">
    <source>
        <dbReference type="SAM" id="MobiDB-lite"/>
    </source>
</evidence>
<dbReference type="SUPFAM" id="SSF53613">
    <property type="entry name" value="Ribokinase-like"/>
    <property type="match status" value="1"/>
</dbReference>
<dbReference type="EMBL" id="CAJC01000057">
    <property type="protein sequence ID" value="CCI52213.1"/>
    <property type="molecule type" value="Genomic_DNA"/>
</dbReference>
<feature type="compositionally biased region" description="Low complexity" evidence="1">
    <location>
        <begin position="172"/>
        <end position="193"/>
    </location>
</feature>
<keyword evidence="4" id="KW-1185">Reference proteome</keyword>
<dbReference type="OrthoDB" id="9795789at2"/>
<evidence type="ECO:0000313" key="3">
    <source>
        <dbReference type="EMBL" id="CCI52213.1"/>
    </source>
</evidence>
<dbReference type="AlphaFoldDB" id="A0A077MBZ8"/>